<dbReference type="AlphaFoldDB" id="A0A3S9N722"/>
<gene>
    <name evidence="1" type="ORF">D5R55_11025</name>
</gene>
<dbReference type="EMBL" id="CP034545">
    <property type="protein sequence ID" value="AZQ51494.1"/>
    <property type="molecule type" value="Genomic_DNA"/>
</dbReference>
<protein>
    <submittedName>
        <fullName evidence="1">Uncharacterized protein</fullName>
    </submittedName>
</protein>
<dbReference type="RefSeq" id="WP_126362105.1">
    <property type="nucleotide sequence ID" value="NZ_CP034545.1"/>
</dbReference>
<sequence length="69" mass="7531">MSQYDKDDVLDAAKKIEENRLGIVLSGHIKNGKLVLDQETLDAIAAKFPNADRAFVALNAPFDPCSQSL</sequence>
<name>A0A3S9N722_9BURK</name>
<evidence type="ECO:0000313" key="2">
    <source>
        <dbReference type="Proteomes" id="UP000277191"/>
    </source>
</evidence>
<dbReference type="Proteomes" id="UP000277191">
    <property type="component" value="Chromosome 1"/>
</dbReference>
<evidence type="ECO:0000313" key="1">
    <source>
        <dbReference type="EMBL" id="AZQ51494.1"/>
    </source>
</evidence>
<accession>A0A3S9N722</accession>
<proteinExistence type="predicted"/>
<organism evidence="1 2">
    <name type="scientific">Burkholderia cenocepacia</name>
    <dbReference type="NCBI Taxonomy" id="95486"/>
    <lineage>
        <taxon>Bacteria</taxon>
        <taxon>Pseudomonadati</taxon>
        <taxon>Pseudomonadota</taxon>
        <taxon>Betaproteobacteria</taxon>
        <taxon>Burkholderiales</taxon>
        <taxon>Burkholderiaceae</taxon>
        <taxon>Burkholderia</taxon>
        <taxon>Burkholderia cepacia complex</taxon>
    </lineage>
</organism>
<reference evidence="1 2" key="1">
    <citation type="submission" date="2018-12" db="EMBL/GenBank/DDBJ databases">
        <title>Cadmium resistance mechanism in endophytic bacteria Burkholderia cenocepacia YG-3.</title>
        <authorList>
            <person name="Zhang X."/>
            <person name="Wang X."/>
            <person name="Zhu Y."/>
        </authorList>
    </citation>
    <scope>NUCLEOTIDE SEQUENCE [LARGE SCALE GENOMIC DNA]</scope>
    <source>
        <strain evidence="1 2">YG-3</strain>
    </source>
</reference>